<dbReference type="STRING" id="658196.A0A397TN21"/>
<evidence type="ECO:0000259" key="1">
    <source>
        <dbReference type="Pfam" id="PF00004"/>
    </source>
</evidence>
<dbReference type="InterPro" id="IPR027417">
    <property type="entry name" value="P-loop_NTPase"/>
</dbReference>
<gene>
    <name evidence="2" type="ORF">C1645_730976</name>
</gene>
<feature type="domain" description="ATPase AAA-type core" evidence="1">
    <location>
        <begin position="72"/>
        <end position="195"/>
    </location>
</feature>
<comment type="caution">
    <text evidence="2">The sequence shown here is derived from an EMBL/GenBank/DDBJ whole genome shotgun (WGS) entry which is preliminary data.</text>
</comment>
<dbReference type="InterPro" id="IPR003959">
    <property type="entry name" value="ATPase_AAA_core"/>
</dbReference>
<evidence type="ECO:0000313" key="3">
    <source>
        <dbReference type="Proteomes" id="UP000265703"/>
    </source>
</evidence>
<proteinExistence type="predicted"/>
<sequence length="394" mass="44793">MWHRSRRLKLKICNGFWALNTYNERLLNDIVERGTRSEIDVSDNEIVSRSLFVNRLKKIFQPSRNQSFYHVISGEHGTGKSTLIKIASNEVGCGVIYIDLPSNLSELGEAFGKAINCAFEKRISITRKLIQRFKENDEPKVSKWESAIRALNHASAVYKAKHNKPMVIIYDNVNCLVHTNQKSSIFSRTVQSTMLMTESISLYLSAVKVQCLKGWNYYLQSITARSAWSRVDIPVMEIGDLSKEESIIYLVDKRKVEKEEAKGLYDLVVIKQQVLTEVEKKFKTAQLYEDQQLHEAGNHVINALLNSKELGYLEFRRIFKNHYNPIGNGDKIAPDIAGCPNNAHVLQPLVHHSGPPPSDVNLLPNINNSRAHARVICEVDNTQGISSWITRCES</sequence>
<dbReference type="Pfam" id="PF00004">
    <property type="entry name" value="AAA"/>
    <property type="match status" value="1"/>
</dbReference>
<dbReference type="EMBL" id="QKYT01000005">
    <property type="protein sequence ID" value="RIA99368.1"/>
    <property type="molecule type" value="Genomic_DNA"/>
</dbReference>
<dbReference type="GO" id="GO:0016887">
    <property type="term" value="F:ATP hydrolysis activity"/>
    <property type="evidence" value="ECO:0007669"/>
    <property type="project" value="InterPro"/>
</dbReference>
<protein>
    <recommendedName>
        <fullName evidence="1">ATPase AAA-type core domain-containing protein</fullName>
    </recommendedName>
</protein>
<reference evidence="2 3" key="1">
    <citation type="submission" date="2018-06" db="EMBL/GenBank/DDBJ databases">
        <title>Comparative genomics reveals the genomic features of Rhizophagus irregularis, R. cerebriforme, R. diaphanum and Gigaspora rosea, and their symbiotic lifestyle signature.</title>
        <authorList>
            <person name="Morin E."/>
            <person name="San Clemente H."/>
            <person name="Chen E.C.H."/>
            <person name="De La Providencia I."/>
            <person name="Hainaut M."/>
            <person name="Kuo A."/>
            <person name="Kohler A."/>
            <person name="Murat C."/>
            <person name="Tang N."/>
            <person name="Roy S."/>
            <person name="Loubradou J."/>
            <person name="Henrissat B."/>
            <person name="Grigoriev I.V."/>
            <person name="Corradi N."/>
            <person name="Roux C."/>
            <person name="Martin F.M."/>
        </authorList>
    </citation>
    <scope>NUCLEOTIDE SEQUENCE [LARGE SCALE GENOMIC DNA]</scope>
    <source>
        <strain evidence="2 3">DAOM 227022</strain>
    </source>
</reference>
<dbReference type="PANTHER" id="PTHR36168:SF1">
    <property type="entry name" value="ORC1-LIKE AAA ATPASE DOMAIN-CONTAINING PROTEIN"/>
    <property type="match status" value="1"/>
</dbReference>
<keyword evidence="3" id="KW-1185">Reference proteome</keyword>
<name>A0A397TN21_9GLOM</name>
<dbReference type="PANTHER" id="PTHR36168">
    <property type="entry name" value="CHROMOSOME 1, WHOLE GENOME SHOTGUN SEQUENCE"/>
    <property type="match status" value="1"/>
</dbReference>
<dbReference type="AlphaFoldDB" id="A0A397TN21"/>
<organism evidence="2 3">
    <name type="scientific">Glomus cerebriforme</name>
    <dbReference type="NCBI Taxonomy" id="658196"/>
    <lineage>
        <taxon>Eukaryota</taxon>
        <taxon>Fungi</taxon>
        <taxon>Fungi incertae sedis</taxon>
        <taxon>Mucoromycota</taxon>
        <taxon>Glomeromycotina</taxon>
        <taxon>Glomeromycetes</taxon>
        <taxon>Glomerales</taxon>
        <taxon>Glomeraceae</taxon>
        <taxon>Glomus</taxon>
    </lineage>
</organism>
<evidence type="ECO:0000313" key="2">
    <source>
        <dbReference type="EMBL" id="RIA99368.1"/>
    </source>
</evidence>
<dbReference type="GO" id="GO:0005524">
    <property type="term" value="F:ATP binding"/>
    <property type="evidence" value="ECO:0007669"/>
    <property type="project" value="InterPro"/>
</dbReference>
<accession>A0A397TN21</accession>
<dbReference type="Proteomes" id="UP000265703">
    <property type="component" value="Unassembled WGS sequence"/>
</dbReference>
<dbReference type="Gene3D" id="3.40.50.300">
    <property type="entry name" value="P-loop containing nucleotide triphosphate hydrolases"/>
    <property type="match status" value="1"/>
</dbReference>
<dbReference type="OrthoDB" id="2333074at2759"/>
<dbReference type="SUPFAM" id="SSF52540">
    <property type="entry name" value="P-loop containing nucleoside triphosphate hydrolases"/>
    <property type="match status" value="1"/>
</dbReference>